<feature type="binding site" evidence="10">
    <location>
        <position position="123"/>
    </location>
    <ligand>
        <name>5-methyltetrahydropteroyltri-L-glutamate</name>
        <dbReference type="ChEBI" id="CHEBI:58207"/>
    </ligand>
</feature>
<reference evidence="16 17" key="1">
    <citation type="submission" date="2018-05" db="EMBL/GenBank/DDBJ databases">
        <title>Genomic Encyclopedia of Type Strains, Phase IV (KMG-IV): sequencing the most valuable type-strain genomes for metagenomic binning, comparative biology and taxonomic classification.</title>
        <authorList>
            <person name="Goeker M."/>
        </authorList>
    </citation>
    <scope>NUCLEOTIDE SEQUENCE [LARGE SCALE GENOMIC DNA]</scope>
    <source>
        <strain evidence="16 17">DSM 25134</strain>
    </source>
</reference>
<dbReference type="NCBIfam" id="TIGR01371">
    <property type="entry name" value="met_syn_B12ind"/>
    <property type="match status" value="1"/>
</dbReference>
<keyword evidence="17" id="KW-1185">Reference proteome</keyword>
<evidence type="ECO:0000256" key="10">
    <source>
        <dbReference type="HAMAP-Rule" id="MF_00172"/>
    </source>
</evidence>
<feature type="binding site" evidence="10 11">
    <location>
        <position position="574"/>
    </location>
    <ligand>
        <name>5-methyltetrahydropteroyltri-L-glutamate</name>
        <dbReference type="ChEBI" id="CHEBI:58207"/>
    </ligand>
</feature>
<dbReference type="EC" id="2.1.1.14" evidence="10"/>
<gene>
    <name evidence="10" type="primary">metE</name>
    <name evidence="16" type="ORF">DFR38_115109</name>
</gene>
<feature type="binding site" evidence="12">
    <location>
        <position position="654"/>
    </location>
    <ligand>
        <name>Zn(2+)</name>
        <dbReference type="ChEBI" id="CHEBI:29105"/>
        <label>1</label>
        <note>catalytic</note>
    </ligand>
</feature>
<accession>A0A318J9R7</accession>
<dbReference type="InterPro" id="IPR013215">
    <property type="entry name" value="Cbl-indep_Met_Synth_N"/>
</dbReference>
<dbReference type="InterPro" id="IPR006276">
    <property type="entry name" value="Cobalamin-indep_Met_synthase"/>
</dbReference>
<dbReference type="CDD" id="cd03311">
    <property type="entry name" value="CIMS_C_terminal_like"/>
    <property type="match status" value="1"/>
</dbReference>
<feature type="binding site" evidence="10 11">
    <location>
        <position position="612"/>
    </location>
    <ligand>
        <name>L-homocysteine</name>
        <dbReference type="ChEBI" id="CHEBI:58199"/>
    </ligand>
</feature>
<evidence type="ECO:0000256" key="8">
    <source>
        <dbReference type="ARBA" id="ARBA00022833"/>
    </source>
</evidence>
<evidence type="ECO:0000256" key="6">
    <source>
        <dbReference type="ARBA" id="ARBA00022679"/>
    </source>
</evidence>
<dbReference type="Proteomes" id="UP000248395">
    <property type="component" value="Unassembled WGS sequence"/>
</dbReference>
<dbReference type="SUPFAM" id="SSF51726">
    <property type="entry name" value="UROD/MetE-like"/>
    <property type="match status" value="2"/>
</dbReference>
<keyword evidence="4 10" id="KW-0489">Methyltransferase</keyword>
<feature type="binding site" evidence="10 11">
    <location>
        <position position="497"/>
    </location>
    <ligand>
        <name>L-methionine</name>
        <dbReference type="ChEBI" id="CHEBI:57844"/>
    </ligand>
</feature>
<feature type="binding site" evidence="12">
    <location>
        <position position="656"/>
    </location>
    <ligand>
        <name>Zn(2+)</name>
        <dbReference type="ChEBI" id="CHEBI:29105"/>
        <label>1</label>
        <note>catalytic</note>
    </ligand>
</feature>
<comment type="cofactor">
    <cofactor evidence="12">
        <name>Zn(2+)</name>
        <dbReference type="ChEBI" id="CHEBI:29105"/>
    </cofactor>
    <text evidence="12">Binds 2 Zn(2+) ions per subunit.</text>
</comment>
<dbReference type="GO" id="GO:0032259">
    <property type="term" value="P:methylation"/>
    <property type="evidence" value="ECO:0007669"/>
    <property type="project" value="UniProtKB-KW"/>
</dbReference>
<keyword evidence="5 10" id="KW-0028">Amino-acid biosynthesis</keyword>
<dbReference type="GO" id="GO:0008270">
    <property type="term" value="F:zinc ion binding"/>
    <property type="evidence" value="ECO:0007669"/>
    <property type="project" value="InterPro"/>
</dbReference>
<feature type="binding site" evidence="10">
    <location>
        <begin position="27"/>
        <end position="30"/>
    </location>
    <ligand>
        <name>5-methyltetrahydropteroyltri-L-glutamate</name>
        <dbReference type="ChEBI" id="CHEBI:58207"/>
    </ligand>
</feature>
<comment type="caution">
    <text evidence="16">The sequence shown here is derived from an EMBL/GenBank/DDBJ whole genome shotgun (WGS) entry which is preliminary data.</text>
</comment>
<evidence type="ECO:0000256" key="13">
    <source>
        <dbReference type="PIRSR" id="PIRSR000382-3"/>
    </source>
</evidence>
<feature type="binding site" evidence="10 11">
    <location>
        <begin position="444"/>
        <end position="446"/>
    </location>
    <ligand>
        <name>L-homocysteine</name>
        <dbReference type="ChEBI" id="CHEBI:58199"/>
    </ligand>
</feature>
<evidence type="ECO:0000256" key="9">
    <source>
        <dbReference type="ARBA" id="ARBA00023167"/>
    </source>
</evidence>
<evidence type="ECO:0000256" key="5">
    <source>
        <dbReference type="ARBA" id="ARBA00022605"/>
    </source>
</evidence>
<dbReference type="Gene3D" id="3.20.20.210">
    <property type="match status" value="2"/>
</dbReference>
<comment type="cofactor">
    <cofactor evidence="10">
        <name>Zn(2+)</name>
        <dbReference type="ChEBI" id="CHEBI:29105"/>
    </cofactor>
    <text evidence="10">Binds 1 zinc ion per subunit.</text>
</comment>
<evidence type="ECO:0000256" key="2">
    <source>
        <dbReference type="ARBA" id="ARBA00004681"/>
    </source>
</evidence>
<feature type="domain" description="Cobalamin-independent methionine synthase MetE C-terminal/archaeal" evidence="14">
    <location>
        <begin position="439"/>
        <end position="761"/>
    </location>
</feature>
<dbReference type="NCBIfam" id="NF003556">
    <property type="entry name" value="PRK05222.1"/>
    <property type="match status" value="1"/>
</dbReference>
<comment type="function">
    <text evidence="1 10">Catalyzes the transfer of a methyl group from 5-methyltetrahydrofolate to homocysteine resulting in methionine formation.</text>
</comment>
<dbReference type="PIRSF" id="PIRSF000382">
    <property type="entry name" value="MeTrfase_B12_ind"/>
    <property type="match status" value="1"/>
</dbReference>
<feature type="binding site" evidence="12">
    <location>
        <position position="678"/>
    </location>
    <ligand>
        <name>Zn(2+)</name>
        <dbReference type="ChEBI" id="CHEBI:29105"/>
        <label>1</label>
        <note>catalytic</note>
    </ligand>
</feature>
<evidence type="ECO:0000256" key="4">
    <source>
        <dbReference type="ARBA" id="ARBA00022603"/>
    </source>
</evidence>
<evidence type="ECO:0000313" key="16">
    <source>
        <dbReference type="EMBL" id="PXX43481.1"/>
    </source>
</evidence>
<feature type="binding site" evidence="10 11">
    <location>
        <position position="612"/>
    </location>
    <ligand>
        <name>L-methionine</name>
        <dbReference type="ChEBI" id="CHEBI:57844"/>
    </ligand>
</feature>
<comment type="pathway">
    <text evidence="2 10">Amino-acid biosynthesis; L-methionine biosynthesis via de novo pathway; L-methionine from L-homocysteine (MetE route): step 1/1.</text>
</comment>
<feature type="binding site" evidence="10">
    <location>
        <position position="678"/>
    </location>
    <ligand>
        <name>Zn(2+)</name>
        <dbReference type="ChEBI" id="CHEBI:29105"/>
        <note>catalytic</note>
    </ligand>
</feature>
<dbReference type="InterPro" id="IPR002629">
    <property type="entry name" value="Met_Synth_C/arc"/>
</dbReference>
<feature type="domain" description="Cobalamin-independent methionine synthase MetE N-terminal" evidence="15">
    <location>
        <begin position="16"/>
        <end position="322"/>
    </location>
</feature>
<dbReference type="Pfam" id="PF01717">
    <property type="entry name" value="Meth_synt_2"/>
    <property type="match status" value="1"/>
</dbReference>
<evidence type="ECO:0000256" key="3">
    <source>
        <dbReference type="ARBA" id="ARBA00009553"/>
    </source>
</evidence>
<evidence type="ECO:0000313" key="17">
    <source>
        <dbReference type="Proteomes" id="UP000248395"/>
    </source>
</evidence>
<evidence type="ECO:0000259" key="14">
    <source>
        <dbReference type="Pfam" id="PF01717"/>
    </source>
</evidence>
<evidence type="ECO:0000256" key="7">
    <source>
        <dbReference type="ARBA" id="ARBA00022723"/>
    </source>
</evidence>
<proteinExistence type="inferred from homology"/>
<evidence type="ECO:0000256" key="11">
    <source>
        <dbReference type="PIRSR" id="PIRSR000382-1"/>
    </source>
</evidence>
<dbReference type="PANTHER" id="PTHR30519">
    <property type="entry name" value="5-METHYLTETRAHYDROPTEROYLTRIGLUTAMATE--HOMOCYSTEINE METHYLTRANSFERASE"/>
    <property type="match status" value="1"/>
</dbReference>
<dbReference type="GO" id="GO:0003871">
    <property type="term" value="F:5-methyltetrahydropteroyltriglutamate-homocysteine S-methyltransferase activity"/>
    <property type="evidence" value="ECO:0007669"/>
    <property type="project" value="UniProtKB-UniRule"/>
</dbReference>
<feature type="active site" description="Proton donor" evidence="10 13">
    <location>
        <position position="707"/>
    </location>
</feature>
<feature type="binding site" evidence="10">
    <location>
        <position position="739"/>
    </location>
    <ligand>
        <name>Zn(2+)</name>
        <dbReference type="ChEBI" id="CHEBI:29105"/>
        <note>catalytic</note>
    </ligand>
</feature>
<keyword evidence="8 10" id="KW-0862">Zinc</keyword>
<dbReference type="EMBL" id="QJKC01000015">
    <property type="protein sequence ID" value="PXX43481.1"/>
    <property type="molecule type" value="Genomic_DNA"/>
</dbReference>
<keyword evidence="9 10" id="KW-0486">Methionine biosynthesis</keyword>
<dbReference type="GO" id="GO:0009086">
    <property type="term" value="P:methionine biosynthetic process"/>
    <property type="evidence" value="ECO:0007669"/>
    <property type="project" value="UniProtKB-UniRule"/>
</dbReference>
<feature type="binding site" evidence="10 11">
    <location>
        <begin position="444"/>
        <end position="446"/>
    </location>
    <ligand>
        <name>L-methionine</name>
        <dbReference type="ChEBI" id="CHEBI:57844"/>
    </ligand>
</feature>
<comment type="similarity">
    <text evidence="3 10">Belongs to the vitamin-B12 independent methionine synthase family.</text>
</comment>
<feature type="binding site" evidence="10">
    <location>
        <position position="497"/>
    </location>
    <ligand>
        <name>L-homocysteine</name>
        <dbReference type="ChEBI" id="CHEBI:58199"/>
    </ligand>
</feature>
<keyword evidence="10" id="KW-0677">Repeat</keyword>
<dbReference type="HAMAP" id="MF_00172">
    <property type="entry name" value="Meth_synth"/>
    <property type="match status" value="1"/>
</dbReference>
<protein>
    <recommendedName>
        <fullName evidence="10">5-methyltetrahydropteroyltriglutamate--homocysteine methyltransferase</fullName>
        <ecNumber evidence="10">2.1.1.14</ecNumber>
    </recommendedName>
    <alternativeName>
        <fullName evidence="10">Cobalamin-independent methionine synthase</fullName>
    </alternativeName>
    <alternativeName>
        <fullName evidence="10">Methionine synthase, vitamin-B12 independent isozyme</fullName>
    </alternativeName>
</protein>
<evidence type="ECO:0000256" key="1">
    <source>
        <dbReference type="ARBA" id="ARBA00002777"/>
    </source>
</evidence>
<comment type="catalytic activity">
    <reaction evidence="10">
        <text>5-methyltetrahydropteroyltri-L-glutamate + L-homocysteine = tetrahydropteroyltri-L-glutamate + L-methionine</text>
        <dbReference type="Rhea" id="RHEA:21196"/>
        <dbReference type="ChEBI" id="CHEBI:57844"/>
        <dbReference type="ChEBI" id="CHEBI:58140"/>
        <dbReference type="ChEBI" id="CHEBI:58199"/>
        <dbReference type="ChEBI" id="CHEBI:58207"/>
        <dbReference type="EC" id="2.1.1.14"/>
    </reaction>
</comment>
<organism evidence="16 17">
    <name type="scientific">Aquitalea magnusonii</name>
    <dbReference type="NCBI Taxonomy" id="332411"/>
    <lineage>
        <taxon>Bacteria</taxon>
        <taxon>Pseudomonadati</taxon>
        <taxon>Pseudomonadota</taxon>
        <taxon>Betaproteobacteria</taxon>
        <taxon>Neisseriales</taxon>
        <taxon>Chromobacteriaceae</taxon>
        <taxon>Aquitalea</taxon>
    </lineage>
</organism>
<keyword evidence="6 10" id="KW-0808">Transferase</keyword>
<dbReference type="CDD" id="cd03312">
    <property type="entry name" value="CIMS_N_terminal_like"/>
    <property type="match status" value="1"/>
</dbReference>
<feature type="binding site" evidence="11">
    <location>
        <position position="30"/>
    </location>
    <ligand>
        <name>5-methyltetrahydropteroyltri-L-glutamate</name>
        <dbReference type="ChEBI" id="CHEBI:58207"/>
    </ligand>
</feature>
<feature type="binding site" evidence="11">
    <location>
        <position position="128"/>
    </location>
    <ligand>
        <name>5-methyltetrahydropteroyltri-L-glutamate</name>
        <dbReference type="ChEBI" id="CHEBI:58207"/>
    </ligand>
</feature>
<feature type="binding site" evidence="10">
    <location>
        <position position="654"/>
    </location>
    <ligand>
        <name>Zn(2+)</name>
        <dbReference type="ChEBI" id="CHEBI:29105"/>
        <note>catalytic</note>
    </ligand>
</feature>
<feature type="binding site" evidence="10">
    <location>
        <position position="656"/>
    </location>
    <ligand>
        <name>Zn(2+)</name>
        <dbReference type="ChEBI" id="CHEBI:29105"/>
        <note>catalytic</note>
    </ligand>
</feature>
<dbReference type="AlphaFoldDB" id="A0A318J9R7"/>
<evidence type="ECO:0000256" key="12">
    <source>
        <dbReference type="PIRSR" id="PIRSR000382-2"/>
    </source>
</evidence>
<dbReference type="UniPathway" id="UPA00051">
    <property type="reaction ID" value="UER00082"/>
</dbReference>
<dbReference type="InterPro" id="IPR038071">
    <property type="entry name" value="UROD/MetE-like_sf"/>
</dbReference>
<feature type="binding site" evidence="10">
    <location>
        <position position="618"/>
    </location>
    <ligand>
        <name>5-methyltetrahydropteroyltri-L-glutamate</name>
        <dbReference type="ChEBI" id="CHEBI:58207"/>
    </ligand>
</feature>
<name>A0A318J9R7_9NEIS</name>
<keyword evidence="7 10" id="KW-0479">Metal-binding</keyword>
<feature type="binding site" evidence="10 11">
    <location>
        <begin position="528"/>
        <end position="529"/>
    </location>
    <ligand>
        <name>5-methyltetrahydropteroyltri-L-glutamate</name>
        <dbReference type="ChEBI" id="CHEBI:58207"/>
    </ligand>
</feature>
<evidence type="ECO:0000259" key="15">
    <source>
        <dbReference type="Pfam" id="PF08267"/>
    </source>
</evidence>
<dbReference type="Pfam" id="PF08267">
    <property type="entry name" value="Meth_synt_1"/>
    <property type="match status" value="1"/>
</dbReference>
<feature type="binding site" evidence="12">
    <location>
        <position position="739"/>
    </location>
    <ligand>
        <name>Zn(2+)</name>
        <dbReference type="ChEBI" id="CHEBI:29105"/>
        <label>1</label>
        <note>catalytic</note>
    </ligand>
</feature>
<sequence>MLGALTDKDSDMTTLHLAGFPRIGAKRELKQLLEDFWQGQIDEAALQQGARTLRQRHWLLQKGAGIQLSPVGDFSLYDHVLDAQILVGAIPARFGFDPARLDSAQYFQLARGNSRQPALEMTKWFDTNYHYLVPEWQADTAFSANPAPLLAQLAEAQALGIQAKPVVIGPLTLLWLGKCKGGDFDRLQLLPDLLACYEQILQQLAAAGVSWVQLNEPILALDLPADWLAAFAPAYQQLAASSPLQLLLATYFGSVARHAALLHSLPVAGLHLDLVRAPEQLAHFMQQWPDDKVLSAGAVDGRNVWRSDLSALLAQLEPVAAQLGERLWLAPSCSLLHSPFDLAAETEMDADIRSWLAFAVQRLNELKLLQRGLEQGRASISNELQSSDHVQAQRRSSPLIHRPAVQQRLASLPAGADQRPLPFARRIALQQAGLKLPLLPTTTIGSFPQTASIRSARAAFKRGELDAAAYEQAMQEEIALAIRRQEALGLDVLVHGEAERNDMVEYFGEQLEGFAFTRLGWVQSYGSRCVKPPIIVGDVARPQPMTVRWAVYAQSLSTRPVKGMLTGPVTMLQWSFVRNDVPRSTVCRQIALALNEEVLDLENSGIRIIQIDEPAIREGLPLQQAQQAAYLQWAGEAFRLCSWRIDDSTQIHTHMCYSEFGDILPQIAALDADVITIETSRSDMALLQDFAEFRYPNDIGPGVYDIHSPRVPAEAEMAALLDKALQVIPAERLWVNPDCGLKTRGWPEVEAALGNMVSVAKRLRQQLALRLS</sequence>